<protein>
    <recommendedName>
        <fullName evidence="3">Sporulation membrane protein YtrI C-terminal domain-containing protein</fullName>
    </recommendedName>
</protein>
<dbReference type="PROSITE" id="PS51257">
    <property type="entry name" value="PROKAR_LIPOPROTEIN"/>
    <property type="match status" value="1"/>
</dbReference>
<evidence type="ECO:0000313" key="5">
    <source>
        <dbReference type="Proteomes" id="UP000663505"/>
    </source>
</evidence>
<keyword evidence="2" id="KW-0732">Signal</keyword>
<evidence type="ECO:0000313" key="4">
    <source>
        <dbReference type="EMBL" id="QSO49113.1"/>
    </source>
</evidence>
<evidence type="ECO:0000256" key="2">
    <source>
        <dbReference type="SAM" id="SignalP"/>
    </source>
</evidence>
<feature type="domain" description="Sporulation membrane protein YtrI C-terminal" evidence="3">
    <location>
        <begin position="76"/>
        <end position="145"/>
    </location>
</feature>
<name>A0A9X7Z928_9BACL</name>
<feature type="chain" id="PRO_5040960132" description="Sporulation membrane protein YtrI C-terminal domain-containing protein" evidence="2">
    <location>
        <begin position="25"/>
        <end position="152"/>
    </location>
</feature>
<dbReference type="KEGG" id="afx:JZ786_09400"/>
<evidence type="ECO:0000256" key="1">
    <source>
        <dbReference type="SAM" id="Coils"/>
    </source>
</evidence>
<dbReference type="RefSeq" id="WP_206658427.1">
    <property type="nucleotide sequence ID" value="NZ_CP071182.1"/>
</dbReference>
<sequence>MAISKSIVAATLVGALFGASCTLAYQGKAYDQLYITLQKVSNEKADLNQQVEQLNKRLNSPMHIPVVESIRVNADAPDGLSEIEVIQFIKHELGFLVGEPLDTLQRRPDLISRLIDGRTLTVDQQQLTIHVQTVVVVSQLYISVVATAGKSG</sequence>
<accession>A0A9X7Z928</accession>
<keyword evidence="1" id="KW-0175">Coiled coil</keyword>
<dbReference type="InterPro" id="IPR058620">
    <property type="entry name" value="YtrI_C"/>
</dbReference>
<dbReference type="Pfam" id="PF26347">
    <property type="entry name" value="YtrI_sporulation"/>
    <property type="match status" value="1"/>
</dbReference>
<keyword evidence="5" id="KW-1185">Reference proteome</keyword>
<dbReference type="Proteomes" id="UP000663505">
    <property type="component" value="Chromosome"/>
</dbReference>
<reference evidence="4 5" key="1">
    <citation type="submission" date="2021-02" db="EMBL/GenBank/DDBJ databases">
        <title>Alicyclobacillus curvatus sp. nov. and Alicyclobacillus mengziensis sp. nov., two acidophilic bacteria isolated from acid mine drainage.</title>
        <authorList>
            <person name="Huang Y."/>
        </authorList>
    </citation>
    <scope>NUCLEOTIDE SEQUENCE [LARGE SCALE GENOMIC DNA]</scope>
    <source>
        <strain evidence="4 5">S30H14</strain>
    </source>
</reference>
<proteinExistence type="predicted"/>
<dbReference type="AlphaFoldDB" id="A0A9X7Z928"/>
<evidence type="ECO:0000259" key="3">
    <source>
        <dbReference type="Pfam" id="PF26347"/>
    </source>
</evidence>
<dbReference type="EMBL" id="CP071182">
    <property type="protein sequence ID" value="QSO49113.1"/>
    <property type="molecule type" value="Genomic_DNA"/>
</dbReference>
<gene>
    <name evidence="4" type="ORF">JZ786_09400</name>
</gene>
<feature type="coiled-coil region" evidence="1">
    <location>
        <begin position="30"/>
        <end position="57"/>
    </location>
</feature>
<organism evidence="4 5">
    <name type="scientific">Alicyclobacillus mengziensis</name>
    <dbReference type="NCBI Taxonomy" id="2931921"/>
    <lineage>
        <taxon>Bacteria</taxon>
        <taxon>Bacillati</taxon>
        <taxon>Bacillota</taxon>
        <taxon>Bacilli</taxon>
        <taxon>Bacillales</taxon>
        <taxon>Alicyclobacillaceae</taxon>
        <taxon>Alicyclobacillus</taxon>
    </lineage>
</organism>
<feature type="signal peptide" evidence="2">
    <location>
        <begin position="1"/>
        <end position="24"/>
    </location>
</feature>